<proteinExistence type="predicted"/>
<accession>A0ACA9MRH2</accession>
<evidence type="ECO:0000313" key="2">
    <source>
        <dbReference type="Proteomes" id="UP000789860"/>
    </source>
</evidence>
<evidence type="ECO:0000313" key="1">
    <source>
        <dbReference type="EMBL" id="CAG8607380.1"/>
    </source>
</evidence>
<protein>
    <submittedName>
        <fullName evidence="1">6759_t:CDS:1</fullName>
    </submittedName>
</protein>
<dbReference type="EMBL" id="CAJVPM010015356">
    <property type="protein sequence ID" value="CAG8607380.1"/>
    <property type="molecule type" value="Genomic_DNA"/>
</dbReference>
<keyword evidence="2" id="KW-1185">Reference proteome</keyword>
<dbReference type="Proteomes" id="UP000789860">
    <property type="component" value="Unassembled WGS sequence"/>
</dbReference>
<organism evidence="1 2">
    <name type="scientific">Scutellospora calospora</name>
    <dbReference type="NCBI Taxonomy" id="85575"/>
    <lineage>
        <taxon>Eukaryota</taxon>
        <taxon>Fungi</taxon>
        <taxon>Fungi incertae sedis</taxon>
        <taxon>Mucoromycota</taxon>
        <taxon>Glomeromycotina</taxon>
        <taxon>Glomeromycetes</taxon>
        <taxon>Diversisporales</taxon>
        <taxon>Gigasporaceae</taxon>
        <taxon>Scutellospora</taxon>
    </lineage>
</organism>
<name>A0ACA9MRH2_9GLOM</name>
<comment type="caution">
    <text evidence="1">The sequence shown here is derived from an EMBL/GenBank/DDBJ whole genome shotgun (WGS) entry which is preliminary data.</text>
</comment>
<sequence length="299" mass="34018">MSPKKLKKATTKLVPKTLAPKPLAPKVFSSETLVPETFSPAIRPFNDFTNNLSLQQQPYLATQQLYLATQQPYSTTQYYTNSLKLNEPTSRYNEIVKIIIYNKTSFSPQPSLITRDQENLFGSVAVGPSSSTSPNILGSTSTIATSDVSAKLSNRWSSSETRMLIEEVGKQQQALQRVKDPREKGRIWDKIITNIQTSEIASLVLKERTKASIQQKWDSLLQKYRDIKDRIASTGEEPVQNNWEFFNDIDEYLRKDPSVTAPITSDSLYGVKRKSVEDQDDDEILKNEEVHVLKKKRRI</sequence>
<gene>
    <name evidence="1" type="ORF">SCALOS_LOCUS7153</name>
</gene>
<reference evidence="1" key="1">
    <citation type="submission" date="2021-06" db="EMBL/GenBank/DDBJ databases">
        <authorList>
            <person name="Kallberg Y."/>
            <person name="Tangrot J."/>
            <person name="Rosling A."/>
        </authorList>
    </citation>
    <scope>NUCLEOTIDE SEQUENCE</scope>
    <source>
        <strain evidence="1">AU212A</strain>
    </source>
</reference>